<dbReference type="Pfam" id="PF03169">
    <property type="entry name" value="OPT"/>
    <property type="match status" value="2"/>
</dbReference>
<evidence type="ECO:0000256" key="6">
    <source>
        <dbReference type="ARBA" id="ARBA00022927"/>
    </source>
</evidence>
<evidence type="ECO:0000313" key="10">
    <source>
        <dbReference type="EMBL" id="KAF9141794.1"/>
    </source>
</evidence>
<comment type="similarity">
    <text evidence="2">Belongs to the oligopeptide OPT transporter family.</text>
</comment>
<sequence length="314" mass="33924">MTLLEHPRMDEYSHIEGTAEEAGSVYSGPGGVGASSSYSDTSRTRLASMAAAAHVFDEKEDADEDERGRGDVESQILSVDPEDNSPIEEVRAIVPATGTSVETIFVVKRAYYSDGWPVNADKYIPDVVLRLHFSHLIRQPNSSTSARTPSPSPTPSSLSSPFPLEKILTCMLRTTKSRIFGLLGGPLVSFNPGPFNIKEHALIGTAVACCSGTAYAVDIWRFEEIFSQTGEYDLPTNLVTVALFRTLHESLENGDEDDITDMEHNVALSQLTGSNGLGIGTLSFDWATSTLGLSPLVTPWRAQVNILVGFVIVA</sequence>
<evidence type="ECO:0000256" key="5">
    <source>
        <dbReference type="ARBA" id="ARBA00022856"/>
    </source>
</evidence>
<dbReference type="EMBL" id="JAAAUQ010001203">
    <property type="protein sequence ID" value="KAF9141794.1"/>
    <property type="molecule type" value="Genomic_DNA"/>
</dbReference>
<dbReference type="PANTHER" id="PTHR22601">
    <property type="entry name" value="ISP4 LIKE PROTEIN"/>
    <property type="match status" value="1"/>
</dbReference>
<dbReference type="InterPro" id="IPR004648">
    <property type="entry name" value="Oligpept_transpt"/>
</dbReference>
<reference evidence="10" key="1">
    <citation type="journal article" date="2020" name="Fungal Divers.">
        <title>Resolving the Mortierellaceae phylogeny through synthesis of multi-gene phylogenetics and phylogenomics.</title>
        <authorList>
            <person name="Vandepol N."/>
            <person name="Liber J."/>
            <person name="Desiro A."/>
            <person name="Na H."/>
            <person name="Kennedy M."/>
            <person name="Barry K."/>
            <person name="Grigoriev I.V."/>
            <person name="Miller A.N."/>
            <person name="O'Donnell K."/>
            <person name="Stajich J.E."/>
            <person name="Bonito G."/>
        </authorList>
    </citation>
    <scope>NUCLEOTIDE SEQUENCE</scope>
    <source>
        <strain evidence="10">NRRL 6426</strain>
    </source>
</reference>
<name>A0A9P5RS93_9FUNG</name>
<dbReference type="GO" id="GO:0035673">
    <property type="term" value="F:oligopeptide transmembrane transporter activity"/>
    <property type="evidence" value="ECO:0007669"/>
    <property type="project" value="InterPro"/>
</dbReference>
<dbReference type="GO" id="GO:0016020">
    <property type="term" value="C:membrane"/>
    <property type="evidence" value="ECO:0007669"/>
    <property type="project" value="UniProtKB-SubCell"/>
</dbReference>
<comment type="caution">
    <text evidence="10">The sequence shown here is derived from an EMBL/GenBank/DDBJ whole genome shotgun (WGS) entry which is preliminary data.</text>
</comment>
<dbReference type="Proteomes" id="UP000748756">
    <property type="component" value="Unassembled WGS sequence"/>
</dbReference>
<dbReference type="GO" id="GO:0015031">
    <property type="term" value="P:protein transport"/>
    <property type="evidence" value="ECO:0007669"/>
    <property type="project" value="UniProtKB-KW"/>
</dbReference>
<keyword evidence="7" id="KW-1133">Transmembrane helix</keyword>
<evidence type="ECO:0000256" key="9">
    <source>
        <dbReference type="SAM" id="MobiDB-lite"/>
    </source>
</evidence>
<evidence type="ECO:0000256" key="1">
    <source>
        <dbReference type="ARBA" id="ARBA00004141"/>
    </source>
</evidence>
<evidence type="ECO:0000256" key="4">
    <source>
        <dbReference type="ARBA" id="ARBA00022692"/>
    </source>
</evidence>
<protein>
    <submittedName>
        <fullName evidence="10">Uncharacterized protein</fullName>
    </submittedName>
</protein>
<keyword evidence="6" id="KW-0653">Protein transport</keyword>
<dbReference type="AlphaFoldDB" id="A0A9P5RS93"/>
<comment type="subcellular location">
    <subcellularLocation>
        <location evidence="1">Membrane</location>
        <topology evidence="1">Multi-pass membrane protein</topology>
    </subcellularLocation>
</comment>
<feature type="region of interest" description="Disordered" evidence="9">
    <location>
        <begin position="56"/>
        <end position="79"/>
    </location>
</feature>
<keyword evidence="8" id="KW-0472">Membrane</keyword>
<evidence type="ECO:0000256" key="3">
    <source>
        <dbReference type="ARBA" id="ARBA00022448"/>
    </source>
</evidence>
<evidence type="ECO:0000256" key="8">
    <source>
        <dbReference type="ARBA" id="ARBA00023136"/>
    </source>
</evidence>
<dbReference type="InterPro" id="IPR004813">
    <property type="entry name" value="OPT"/>
</dbReference>
<keyword evidence="4" id="KW-0812">Transmembrane</keyword>
<keyword evidence="11" id="KW-1185">Reference proteome</keyword>
<keyword evidence="5" id="KW-0571">Peptide transport</keyword>
<organism evidence="10 11">
    <name type="scientific">Linnemannia schmuckeri</name>
    <dbReference type="NCBI Taxonomy" id="64567"/>
    <lineage>
        <taxon>Eukaryota</taxon>
        <taxon>Fungi</taxon>
        <taxon>Fungi incertae sedis</taxon>
        <taxon>Mucoromycota</taxon>
        <taxon>Mortierellomycotina</taxon>
        <taxon>Mortierellomycetes</taxon>
        <taxon>Mortierellales</taxon>
        <taxon>Mortierellaceae</taxon>
        <taxon>Linnemannia</taxon>
    </lineage>
</organism>
<gene>
    <name evidence="10" type="ORF">BG015_001167</name>
</gene>
<feature type="region of interest" description="Disordered" evidence="9">
    <location>
        <begin position="16"/>
        <end position="40"/>
    </location>
</feature>
<evidence type="ECO:0000256" key="2">
    <source>
        <dbReference type="ARBA" id="ARBA00008807"/>
    </source>
</evidence>
<proteinExistence type="inferred from homology"/>
<feature type="region of interest" description="Disordered" evidence="9">
    <location>
        <begin position="140"/>
        <end position="160"/>
    </location>
</feature>
<evidence type="ECO:0000313" key="11">
    <source>
        <dbReference type="Proteomes" id="UP000748756"/>
    </source>
</evidence>
<evidence type="ECO:0000256" key="7">
    <source>
        <dbReference type="ARBA" id="ARBA00022989"/>
    </source>
</evidence>
<keyword evidence="3" id="KW-0813">Transport</keyword>
<accession>A0A9P5RS93</accession>